<evidence type="ECO:0000256" key="3">
    <source>
        <dbReference type="SAM" id="Phobius"/>
    </source>
</evidence>
<evidence type="ECO:0000313" key="5">
    <source>
        <dbReference type="Proteomes" id="UP000308199"/>
    </source>
</evidence>
<reference evidence="4 5" key="1">
    <citation type="submission" date="2019-02" db="EMBL/GenBank/DDBJ databases">
        <title>Genome sequencing of the rare red list fungi Phellinidium pouzarii.</title>
        <authorList>
            <person name="Buettner E."/>
            <person name="Kellner H."/>
        </authorList>
    </citation>
    <scope>NUCLEOTIDE SEQUENCE [LARGE SCALE GENOMIC DNA]</scope>
    <source>
        <strain evidence="4 5">DSM 108285</strain>
    </source>
</reference>
<comment type="caution">
    <text evidence="4">The sequence shown here is derived from an EMBL/GenBank/DDBJ whole genome shotgun (WGS) entry which is preliminary data.</text>
</comment>
<feature type="coiled-coil region" evidence="1">
    <location>
        <begin position="125"/>
        <end position="162"/>
    </location>
</feature>
<keyword evidence="1" id="KW-0175">Coiled coil</keyword>
<protein>
    <submittedName>
        <fullName evidence="4">Uncharacterized protein</fullName>
    </submittedName>
</protein>
<gene>
    <name evidence="4" type="ORF">EW145_g8618</name>
</gene>
<keyword evidence="5" id="KW-1185">Reference proteome</keyword>
<name>A0A4S4K4P0_9AGAM</name>
<evidence type="ECO:0000313" key="4">
    <source>
        <dbReference type="EMBL" id="THG92701.1"/>
    </source>
</evidence>
<dbReference type="Proteomes" id="UP000308199">
    <property type="component" value="Unassembled WGS sequence"/>
</dbReference>
<feature type="non-terminal residue" evidence="4">
    <location>
        <position position="1"/>
    </location>
</feature>
<keyword evidence="3" id="KW-0812">Transmembrane</keyword>
<accession>A0A4S4K4P0</accession>
<dbReference type="AlphaFoldDB" id="A0A4S4K4P0"/>
<organism evidence="4 5">
    <name type="scientific">Phellinidium pouzarii</name>
    <dbReference type="NCBI Taxonomy" id="167371"/>
    <lineage>
        <taxon>Eukaryota</taxon>
        <taxon>Fungi</taxon>
        <taxon>Dikarya</taxon>
        <taxon>Basidiomycota</taxon>
        <taxon>Agaricomycotina</taxon>
        <taxon>Agaricomycetes</taxon>
        <taxon>Hymenochaetales</taxon>
        <taxon>Hymenochaetaceae</taxon>
        <taxon>Phellinidium</taxon>
    </lineage>
</organism>
<feature type="region of interest" description="Disordered" evidence="2">
    <location>
        <begin position="1"/>
        <end position="24"/>
    </location>
</feature>
<evidence type="ECO:0000256" key="1">
    <source>
        <dbReference type="SAM" id="Coils"/>
    </source>
</evidence>
<evidence type="ECO:0000256" key="2">
    <source>
        <dbReference type="SAM" id="MobiDB-lite"/>
    </source>
</evidence>
<feature type="compositionally biased region" description="Basic residues" evidence="2">
    <location>
        <begin position="110"/>
        <end position="121"/>
    </location>
</feature>
<proteinExistence type="predicted"/>
<dbReference type="EMBL" id="SGPK01001588">
    <property type="protein sequence ID" value="THG92701.1"/>
    <property type="molecule type" value="Genomic_DNA"/>
</dbReference>
<keyword evidence="3" id="KW-0472">Membrane</keyword>
<feature type="region of interest" description="Disordered" evidence="2">
    <location>
        <begin position="70"/>
        <end position="124"/>
    </location>
</feature>
<feature type="transmembrane region" description="Helical" evidence="3">
    <location>
        <begin position="239"/>
        <end position="263"/>
    </location>
</feature>
<keyword evidence="3" id="KW-1133">Transmembrane helix</keyword>
<sequence length="297" mass="31932">PLLRGRALPRIGMGSRNGSVGPGSCEPGVMELSTVFDEGEGDVSSSSNYRGMSGMGAAALGLRLVPAEVESSVGHSCDEQSGETGQDTEHDRDLGEGENDDSESRSQSMVRKRKRGARRGKGQIIQQQQLEIARLQQEKVVMEMQQEEMARRLRELQMQQQQHHQVNVHAQSLPPLGPLPAIPSAAASIPIPDAQLPAASVSGDNLDTLASASEALARELSRASRDADPTHASSSSSSAFTFFFSLPLEFVFLLSLAIALTLASTFALSRPCTPAWCLAGPGGSRARYSRAWSWLWF</sequence>